<dbReference type="InterPro" id="IPR005279">
    <property type="entry name" value="Dipep/tripep_permease"/>
</dbReference>
<gene>
    <name evidence="9" type="primary">dtpB</name>
    <name evidence="8" type="ORF">ATCC9714_03301</name>
    <name evidence="9" type="ORF">R28058_26031</name>
</gene>
<dbReference type="InterPro" id="IPR050171">
    <property type="entry name" value="MFS_Transporters"/>
</dbReference>
<dbReference type="Pfam" id="PF00854">
    <property type="entry name" value="PTR2"/>
    <property type="match status" value="2"/>
</dbReference>
<keyword evidence="6 7" id="KW-0472">Membrane</keyword>
<feature type="transmembrane region" description="Helical" evidence="7">
    <location>
        <begin position="325"/>
        <end position="345"/>
    </location>
</feature>
<name>A0A0A1SG09_PARSO</name>
<dbReference type="GO" id="GO:1904680">
    <property type="term" value="F:peptide transmembrane transporter activity"/>
    <property type="evidence" value="ECO:0007669"/>
    <property type="project" value="InterPro"/>
</dbReference>
<evidence type="ECO:0000256" key="7">
    <source>
        <dbReference type="SAM" id="Phobius"/>
    </source>
</evidence>
<dbReference type="Gene3D" id="1.20.1250.20">
    <property type="entry name" value="MFS general substrate transporter like domains"/>
    <property type="match status" value="2"/>
</dbReference>
<feature type="transmembrane region" description="Helical" evidence="7">
    <location>
        <begin position="60"/>
        <end position="79"/>
    </location>
</feature>
<feature type="transmembrane region" description="Helical" evidence="7">
    <location>
        <begin position="295"/>
        <end position="313"/>
    </location>
</feature>
<keyword evidence="3" id="KW-1003">Cell membrane</keyword>
<feature type="transmembrane region" description="Helical" evidence="7">
    <location>
        <begin position="86"/>
        <end position="105"/>
    </location>
</feature>
<evidence type="ECO:0000313" key="8">
    <source>
        <dbReference type="EMBL" id="CEJ72442.1"/>
    </source>
</evidence>
<organism evidence="9 11">
    <name type="scientific">Paraclostridium sordellii</name>
    <name type="common">Clostridium sordellii</name>
    <dbReference type="NCBI Taxonomy" id="1505"/>
    <lineage>
        <taxon>Bacteria</taxon>
        <taxon>Bacillati</taxon>
        <taxon>Bacillota</taxon>
        <taxon>Clostridia</taxon>
        <taxon>Peptostreptococcales</taxon>
        <taxon>Peptostreptococcaceae</taxon>
        <taxon>Paraclostridium</taxon>
    </lineage>
</organism>
<keyword evidence="5 7" id="KW-1133">Transmembrane helix</keyword>
<feature type="transmembrane region" description="Helical" evidence="7">
    <location>
        <begin position="390"/>
        <end position="412"/>
    </location>
</feature>
<feature type="transmembrane region" description="Helical" evidence="7">
    <location>
        <begin position="241"/>
        <end position="261"/>
    </location>
</feature>
<dbReference type="InterPro" id="IPR036259">
    <property type="entry name" value="MFS_trans_sf"/>
</dbReference>
<dbReference type="AlphaFoldDB" id="A0A0A1SG09"/>
<evidence type="ECO:0000256" key="4">
    <source>
        <dbReference type="ARBA" id="ARBA00022692"/>
    </source>
</evidence>
<dbReference type="GO" id="GO:0005886">
    <property type="term" value="C:plasma membrane"/>
    <property type="evidence" value="ECO:0007669"/>
    <property type="project" value="UniProtKB-SubCell"/>
</dbReference>
<evidence type="ECO:0000256" key="5">
    <source>
        <dbReference type="ARBA" id="ARBA00022989"/>
    </source>
</evidence>
<protein>
    <submittedName>
        <fullName evidence="9">Amino acid/peptide transporter</fullName>
    </submittedName>
    <submittedName>
        <fullName evidence="8">Proton-dependent oligopeptide transporter</fullName>
    </submittedName>
</protein>
<evidence type="ECO:0000256" key="1">
    <source>
        <dbReference type="ARBA" id="ARBA00004651"/>
    </source>
</evidence>
<dbReference type="Proteomes" id="UP000049127">
    <property type="component" value="Unassembled WGS sequence"/>
</dbReference>
<dbReference type="CDD" id="cd17346">
    <property type="entry name" value="MFS_DtpA_like"/>
    <property type="match status" value="1"/>
</dbReference>
<feature type="transmembrane region" description="Helical" evidence="7">
    <location>
        <begin position="149"/>
        <end position="172"/>
    </location>
</feature>
<dbReference type="InterPro" id="IPR000109">
    <property type="entry name" value="POT_fam"/>
</dbReference>
<proteinExistence type="predicted"/>
<dbReference type="PANTHER" id="PTHR23517">
    <property type="entry name" value="RESISTANCE PROTEIN MDTM, PUTATIVE-RELATED-RELATED"/>
    <property type="match status" value="1"/>
</dbReference>
<dbReference type="EMBL" id="CEKZ01000022">
    <property type="protein sequence ID" value="CEQ04886.1"/>
    <property type="molecule type" value="Genomic_DNA"/>
</dbReference>
<feature type="transmembrane region" description="Helical" evidence="7">
    <location>
        <begin position="34"/>
        <end position="54"/>
    </location>
</feature>
<feature type="transmembrane region" description="Helical" evidence="7">
    <location>
        <begin position="178"/>
        <end position="198"/>
    </location>
</feature>
<reference evidence="8 10" key="1">
    <citation type="submission" date="2014-11" db="EMBL/GenBank/DDBJ databases">
        <authorList>
            <person name="Aslett M.A."/>
            <person name="De Silva N."/>
        </authorList>
    </citation>
    <scope>NUCLEOTIDE SEQUENCE [LARGE SCALE GENOMIC DNA]</scope>
    <source>
        <strain evidence="8 10">ATCC9714</strain>
    </source>
</reference>
<keyword evidence="2" id="KW-0813">Transport</keyword>
<keyword evidence="4 7" id="KW-0812">Transmembrane</keyword>
<evidence type="ECO:0000313" key="10">
    <source>
        <dbReference type="Proteomes" id="UP000032811"/>
    </source>
</evidence>
<dbReference type="Proteomes" id="UP000032811">
    <property type="component" value="Chromosome 1"/>
</dbReference>
<dbReference type="EMBL" id="LN679998">
    <property type="protein sequence ID" value="CEJ72442.1"/>
    <property type="molecule type" value="Genomic_DNA"/>
</dbReference>
<comment type="subcellular location">
    <subcellularLocation>
        <location evidence="1">Cell membrane</location>
        <topology evidence="1">Multi-pass membrane protein</topology>
    </subcellularLocation>
</comment>
<dbReference type="GO" id="GO:0015833">
    <property type="term" value="P:peptide transport"/>
    <property type="evidence" value="ECO:0007669"/>
    <property type="project" value="InterPro"/>
</dbReference>
<sequence length="452" mass="49537">MESSVKTKKKYPLGFYVCSLSFTFERMAFYSSKWLIAIFIAASVAKGGLGLTPADGAKMTANLVAFTYLTPILGGFIADKWINPRLCVPLGSILMGLGYMCGWQASVQSSFTYVWLMILLVSIGTGLFKGNLSGINGRLFDNKEDLDGAFSIQYSFVNIGSFIGTTFVSFIAYSTIGFGGTFLVCAALLFLDAIWFVVGGKLTFGEVGKKPFKVDEVTETSGKKVEKVEDDPLTKKEKLRVGAILLVTLFSIVFWVVWYLTSMPILYHWGPDFDYANKANWMIGNFTVPSSWFDSLNALCCIVLGPILARVWAKKAKSKKGDLSMFKKTALGMLFLGVAFGVMALAEVVRGDGQANLMWIVMVGVLMSLGEMVFSPLGNSFISKFSPAKLLGLMMGIWPVAVFIAGKAYGYLYEYLSKFSFAPAYALVGVIVLVCGILLWSLDKKLNKLVED</sequence>
<dbReference type="RefSeq" id="WP_055337032.1">
    <property type="nucleotide sequence ID" value="NZ_CDNF01000031.1"/>
</dbReference>
<feature type="transmembrane region" description="Helical" evidence="7">
    <location>
        <begin position="424"/>
        <end position="442"/>
    </location>
</feature>
<evidence type="ECO:0000256" key="2">
    <source>
        <dbReference type="ARBA" id="ARBA00022448"/>
    </source>
</evidence>
<feature type="transmembrane region" description="Helical" evidence="7">
    <location>
        <begin position="111"/>
        <end position="128"/>
    </location>
</feature>
<keyword evidence="10" id="KW-1185">Reference proteome</keyword>
<dbReference type="OrthoDB" id="9772725at2"/>
<evidence type="ECO:0000256" key="3">
    <source>
        <dbReference type="ARBA" id="ARBA00022475"/>
    </source>
</evidence>
<dbReference type="SUPFAM" id="SSF103473">
    <property type="entry name" value="MFS general substrate transporter"/>
    <property type="match status" value="1"/>
</dbReference>
<reference evidence="9 11" key="2">
    <citation type="submission" date="2015-01" db="EMBL/GenBank/DDBJ databases">
        <authorList>
            <person name="Aslett A.Martin."/>
            <person name="De Silva Nishadi"/>
        </authorList>
    </citation>
    <scope>NUCLEOTIDE SEQUENCE [LARGE SCALE GENOMIC DNA]</scope>
    <source>
        <strain evidence="9 11">R28058</strain>
    </source>
</reference>
<evidence type="ECO:0000313" key="9">
    <source>
        <dbReference type="EMBL" id="CEQ04886.1"/>
    </source>
</evidence>
<dbReference type="PANTHER" id="PTHR23517:SF15">
    <property type="entry name" value="PROTON-DEPENDENT OLIGOPEPTIDE FAMILY TRANSPORT PROTEIN"/>
    <property type="match status" value="1"/>
</dbReference>
<accession>A0A0A1SG09</accession>
<feature type="transmembrane region" description="Helical" evidence="7">
    <location>
        <begin position="357"/>
        <end position="378"/>
    </location>
</feature>
<evidence type="ECO:0000256" key="6">
    <source>
        <dbReference type="ARBA" id="ARBA00023136"/>
    </source>
</evidence>
<evidence type="ECO:0000313" key="11">
    <source>
        <dbReference type="Proteomes" id="UP000049127"/>
    </source>
</evidence>
<dbReference type="GeneID" id="97536203"/>